<evidence type="ECO:0000313" key="11">
    <source>
        <dbReference type="EMBL" id="TKD01362.1"/>
    </source>
</evidence>
<dbReference type="PROSITE" id="PS51007">
    <property type="entry name" value="CYTC"/>
    <property type="match status" value="2"/>
</dbReference>
<dbReference type="PANTHER" id="PTHR30600">
    <property type="entry name" value="CYTOCHROME C PEROXIDASE-RELATED"/>
    <property type="match status" value="1"/>
</dbReference>
<keyword evidence="6" id="KW-0560">Oxidoreductase</keyword>
<dbReference type="OrthoDB" id="9805202at2"/>
<gene>
    <name evidence="11" type="ORF">E8A74_31455</name>
</gene>
<evidence type="ECO:0000313" key="12">
    <source>
        <dbReference type="Proteomes" id="UP000309215"/>
    </source>
</evidence>
<evidence type="ECO:0000256" key="7">
    <source>
        <dbReference type="ARBA" id="ARBA00023004"/>
    </source>
</evidence>
<sequence length="384" mass="40931">MSRGGAARTRGVRSGLVAALVVASCGGEPEAPPPPSYDFGLPPGFADPWVPPDNPMRAEKVALGRRLFFDARLSGNGTMSCSSCHDRAKGFADGKAKPTGSTGDLVPRNAMGLANVAWFPQLTWGNPTLTTLEQQALVPLFGEVPVELGVTGAEEIVLGRLKADDDYIKAFAAAFPGEAAPIGFANIAKALASYERTLFSGRSPYDQYTYGGKADAMSEAALRGMDLFFSERMECYHCHSGVNFTTAYRSADTKHQEMDFHNTGLYNLGADGAYPPGGEGLFEFTGDPRDKGKFRVPSLRNVELTAPYMHDGSVATLEDVVDHYAAGGRTLPDGPFAGIGSQNPNKNPLVKGFVITADEKADLVAFMKSFTDTEFVSEPDPPAP</sequence>
<dbReference type="PIRSF" id="PIRSF000294">
    <property type="entry name" value="Cytochrome-c_peroxidase"/>
    <property type="match status" value="1"/>
</dbReference>
<keyword evidence="3 9" id="KW-0479">Metal-binding</keyword>
<evidence type="ECO:0000256" key="4">
    <source>
        <dbReference type="ARBA" id="ARBA00022729"/>
    </source>
</evidence>
<protein>
    <submittedName>
        <fullName evidence="11">Di-heme enzyme</fullName>
    </submittedName>
</protein>
<keyword evidence="4" id="KW-0732">Signal</keyword>
<dbReference type="AlphaFoldDB" id="A0A4U1J2K8"/>
<evidence type="ECO:0000256" key="3">
    <source>
        <dbReference type="ARBA" id="ARBA00022723"/>
    </source>
</evidence>
<keyword evidence="5" id="KW-0574">Periplasm</keyword>
<name>A0A4U1J2K8_9BACT</name>
<dbReference type="InterPro" id="IPR036909">
    <property type="entry name" value="Cyt_c-like_dom_sf"/>
</dbReference>
<dbReference type="SUPFAM" id="SSF46626">
    <property type="entry name" value="Cytochrome c"/>
    <property type="match status" value="2"/>
</dbReference>
<evidence type="ECO:0000256" key="9">
    <source>
        <dbReference type="PIRSR" id="PIRSR000294-2"/>
    </source>
</evidence>
<feature type="binding site" description="axial binding residue" evidence="9">
    <location>
        <position position="85"/>
    </location>
    <ligand>
        <name>heme c</name>
        <dbReference type="ChEBI" id="CHEBI:61717"/>
        <label>1</label>
    </ligand>
    <ligandPart>
        <name>Fe</name>
        <dbReference type="ChEBI" id="CHEBI:18248"/>
    </ligandPart>
</feature>
<dbReference type="PANTHER" id="PTHR30600:SF14">
    <property type="entry name" value="CYTOCHROME C PEROXIDASE"/>
    <property type="match status" value="1"/>
</dbReference>
<dbReference type="PROSITE" id="PS51257">
    <property type="entry name" value="PROKAR_LIPOPROTEIN"/>
    <property type="match status" value="1"/>
</dbReference>
<dbReference type="InterPro" id="IPR023929">
    <property type="entry name" value="MbnH-like"/>
</dbReference>
<dbReference type="InterPro" id="IPR009056">
    <property type="entry name" value="Cyt_c-like_dom"/>
</dbReference>
<dbReference type="Gene3D" id="1.10.760.10">
    <property type="entry name" value="Cytochrome c-like domain"/>
    <property type="match status" value="2"/>
</dbReference>
<feature type="binding site" description="covalent" evidence="8">
    <location>
        <position position="235"/>
    </location>
    <ligand>
        <name>heme c</name>
        <dbReference type="ChEBI" id="CHEBI:61717"/>
        <label>2</label>
    </ligand>
</feature>
<dbReference type="GO" id="GO:0046872">
    <property type="term" value="F:metal ion binding"/>
    <property type="evidence" value="ECO:0007669"/>
    <property type="project" value="UniProtKB-KW"/>
</dbReference>
<dbReference type="NCBIfam" id="TIGR04039">
    <property type="entry name" value="MXAN_0977_Heme2"/>
    <property type="match status" value="1"/>
</dbReference>
<evidence type="ECO:0000256" key="6">
    <source>
        <dbReference type="ARBA" id="ARBA00023002"/>
    </source>
</evidence>
<dbReference type="InterPro" id="IPR004852">
    <property type="entry name" value="Di-haem_cyt_c_peroxidsae"/>
</dbReference>
<dbReference type="InterPro" id="IPR051395">
    <property type="entry name" value="Cytochrome_c_Peroxidase/MauG"/>
</dbReference>
<dbReference type="RefSeq" id="WP_136932808.1">
    <property type="nucleotide sequence ID" value="NZ_SSMQ01000040.1"/>
</dbReference>
<keyword evidence="2 8" id="KW-0349">Heme</keyword>
<dbReference type="EMBL" id="SSMQ01000040">
    <property type="protein sequence ID" value="TKD01362.1"/>
    <property type="molecule type" value="Genomic_DNA"/>
</dbReference>
<evidence type="ECO:0000256" key="5">
    <source>
        <dbReference type="ARBA" id="ARBA00022764"/>
    </source>
</evidence>
<feature type="domain" description="Cytochrome c" evidence="10">
    <location>
        <begin position="219"/>
        <end position="371"/>
    </location>
</feature>
<reference evidence="11 12" key="1">
    <citation type="submission" date="2019-04" db="EMBL/GenBank/DDBJ databases">
        <authorList>
            <person name="Li Y."/>
            <person name="Wang J."/>
        </authorList>
    </citation>
    <scope>NUCLEOTIDE SEQUENCE [LARGE SCALE GENOMIC DNA]</scope>
    <source>
        <strain evidence="11 12">DSM 14668</strain>
    </source>
</reference>
<keyword evidence="7 9" id="KW-0408">Iron</keyword>
<dbReference type="GO" id="GO:0042597">
    <property type="term" value="C:periplasmic space"/>
    <property type="evidence" value="ECO:0007669"/>
    <property type="project" value="UniProtKB-SubCell"/>
</dbReference>
<feature type="binding site" description="covalent" evidence="8">
    <location>
        <position position="81"/>
    </location>
    <ligand>
        <name>heme c</name>
        <dbReference type="ChEBI" id="CHEBI:61717"/>
        <label>1</label>
    </ligand>
</feature>
<evidence type="ECO:0000256" key="8">
    <source>
        <dbReference type="PIRSR" id="PIRSR000294-1"/>
    </source>
</evidence>
<dbReference type="Pfam" id="PF03150">
    <property type="entry name" value="CCP_MauG"/>
    <property type="match status" value="1"/>
</dbReference>
<evidence type="ECO:0000256" key="2">
    <source>
        <dbReference type="ARBA" id="ARBA00022617"/>
    </source>
</evidence>
<dbReference type="GO" id="GO:0020037">
    <property type="term" value="F:heme binding"/>
    <property type="evidence" value="ECO:0007669"/>
    <property type="project" value="InterPro"/>
</dbReference>
<accession>A0A4U1J2K8</accession>
<keyword evidence="12" id="KW-1185">Reference proteome</keyword>
<dbReference type="InterPro" id="IPR026259">
    <property type="entry name" value="MauG/Cytc_peroxidase"/>
</dbReference>
<comment type="subcellular location">
    <subcellularLocation>
        <location evidence="1">Periplasm</location>
    </subcellularLocation>
</comment>
<feature type="domain" description="Cytochrome c" evidence="10">
    <location>
        <begin position="59"/>
        <end position="195"/>
    </location>
</feature>
<evidence type="ECO:0000259" key="10">
    <source>
        <dbReference type="PROSITE" id="PS51007"/>
    </source>
</evidence>
<dbReference type="Proteomes" id="UP000309215">
    <property type="component" value="Unassembled WGS sequence"/>
</dbReference>
<feature type="binding site" description="axial binding residue" evidence="9">
    <location>
        <position position="239"/>
    </location>
    <ligand>
        <name>heme c</name>
        <dbReference type="ChEBI" id="CHEBI:61717"/>
        <label>2</label>
    </ligand>
    <ligandPart>
        <name>Fe</name>
        <dbReference type="ChEBI" id="CHEBI:18248"/>
    </ligandPart>
</feature>
<dbReference type="GO" id="GO:0009055">
    <property type="term" value="F:electron transfer activity"/>
    <property type="evidence" value="ECO:0007669"/>
    <property type="project" value="InterPro"/>
</dbReference>
<dbReference type="GO" id="GO:0004130">
    <property type="term" value="F:cytochrome-c peroxidase activity"/>
    <property type="evidence" value="ECO:0007669"/>
    <property type="project" value="TreeGrafter"/>
</dbReference>
<comment type="cofactor">
    <cofactor evidence="8">
        <name>heme</name>
        <dbReference type="ChEBI" id="CHEBI:30413"/>
    </cofactor>
    <text evidence="8">Binds 2 heme groups.</text>
</comment>
<feature type="binding site" description="covalent" evidence="8">
    <location>
        <position position="238"/>
    </location>
    <ligand>
        <name>heme c</name>
        <dbReference type="ChEBI" id="CHEBI:61717"/>
        <label>2</label>
    </ligand>
</feature>
<evidence type="ECO:0000256" key="1">
    <source>
        <dbReference type="ARBA" id="ARBA00004418"/>
    </source>
</evidence>
<proteinExistence type="predicted"/>
<comment type="caution">
    <text evidence="11">The sequence shown here is derived from an EMBL/GenBank/DDBJ whole genome shotgun (WGS) entry which is preliminary data.</text>
</comment>
<feature type="binding site" description="covalent" evidence="8">
    <location>
        <position position="84"/>
    </location>
    <ligand>
        <name>heme c</name>
        <dbReference type="ChEBI" id="CHEBI:61717"/>
        <label>1</label>
    </ligand>
</feature>
<organism evidence="11 12">
    <name type="scientific">Polyangium fumosum</name>
    <dbReference type="NCBI Taxonomy" id="889272"/>
    <lineage>
        <taxon>Bacteria</taxon>
        <taxon>Pseudomonadati</taxon>
        <taxon>Myxococcota</taxon>
        <taxon>Polyangia</taxon>
        <taxon>Polyangiales</taxon>
        <taxon>Polyangiaceae</taxon>
        <taxon>Polyangium</taxon>
    </lineage>
</organism>
<comment type="PTM">
    <text evidence="8">Binds 2 heme groups per subunit.</text>
</comment>